<protein>
    <submittedName>
        <fullName evidence="2">Uncharacterized protein</fullName>
    </submittedName>
</protein>
<sequence length="45" mass="4754">MSTSSDFAVVGLHAFGLREEHGHRSPAAVRTTSSPAKQPRSMSAT</sequence>
<gene>
    <name evidence="2" type="ORF">ACFFIA_30760</name>
</gene>
<accession>A0ABV6MBG1</accession>
<feature type="compositionally biased region" description="Polar residues" evidence="1">
    <location>
        <begin position="30"/>
        <end position="45"/>
    </location>
</feature>
<dbReference type="EMBL" id="JBHLUH010000064">
    <property type="protein sequence ID" value="MFC0532042.1"/>
    <property type="molecule type" value="Genomic_DNA"/>
</dbReference>
<evidence type="ECO:0000313" key="2">
    <source>
        <dbReference type="EMBL" id="MFC0532042.1"/>
    </source>
</evidence>
<feature type="region of interest" description="Disordered" evidence="1">
    <location>
        <begin position="18"/>
        <end position="45"/>
    </location>
</feature>
<evidence type="ECO:0000256" key="1">
    <source>
        <dbReference type="SAM" id="MobiDB-lite"/>
    </source>
</evidence>
<keyword evidence="3" id="KW-1185">Reference proteome</keyword>
<comment type="caution">
    <text evidence="2">The sequence shown here is derived from an EMBL/GenBank/DDBJ whole genome shotgun (WGS) entry which is preliminary data.</text>
</comment>
<organism evidence="2 3">
    <name type="scientific">Phytohabitans kaempferiae</name>
    <dbReference type="NCBI Taxonomy" id="1620943"/>
    <lineage>
        <taxon>Bacteria</taxon>
        <taxon>Bacillati</taxon>
        <taxon>Actinomycetota</taxon>
        <taxon>Actinomycetes</taxon>
        <taxon>Micromonosporales</taxon>
        <taxon>Micromonosporaceae</taxon>
    </lineage>
</organism>
<evidence type="ECO:0000313" key="3">
    <source>
        <dbReference type="Proteomes" id="UP001589867"/>
    </source>
</evidence>
<reference evidence="2 3" key="1">
    <citation type="submission" date="2024-09" db="EMBL/GenBank/DDBJ databases">
        <authorList>
            <person name="Sun Q."/>
            <person name="Mori K."/>
        </authorList>
    </citation>
    <scope>NUCLEOTIDE SEQUENCE [LARGE SCALE GENOMIC DNA]</scope>
    <source>
        <strain evidence="2 3">TBRC 3947</strain>
    </source>
</reference>
<dbReference type="Proteomes" id="UP001589867">
    <property type="component" value="Unassembled WGS sequence"/>
</dbReference>
<proteinExistence type="predicted"/>
<name>A0ABV6MBG1_9ACTN</name>